<dbReference type="EMBL" id="PYAT01000001">
    <property type="protein sequence ID" value="PSL42124.1"/>
    <property type="molecule type" value="Genomic_DNA"/>
</dbReference>
<accession>A0A2P8H7G1</accession>
<keyword evidence="1" id="KW-0812">Transmembrane</keyword>
<evidence type="ECO:0000256" key="1">
    <source>
        <dbReference type="SAM" id="Phobius"/>
    </source>
</evidence>
<feature type="transmembrane region" description="Helical" evidence="1">
    <location>
        <begin position="232"/>
        <end position="252"/>
    </location>
</feature>
<reference evidence="2 3" key="1">
    <citation type="submission" date="2018-03" db="EMBL/GenBank/DDBJ databases">
        <title>Genomic Encyclopedia of Type Strains, Phase III (KMG-III): the genomes of soil and plant-associated and newly described type strains.</title>
        <authorList>
            <person name="Whitman W."/>
        </authorList>
    </citation>
    <scope>NUCLEOTIDE SEQUENCE [LARGE SCALE GENOMIC DNA]</scope>
    <source>
        <strain evidence="2 3">CGMCC 1.12259</strain>
    </source>
</reference>
<name>A0A2P8H7G1_9BACL</name>
<feature type="transmembrane region" description="Helical" evidence="1">
    <location>
        <begin position="43"/>
        <end position="66"/>
    </location>
</feature>
<evidence type="ECO:0008006" key="4">
    <source>
        <dbReference type="Google" id="ProtNLM"/>
    </source>
</evidence>
<dbReference type="AlphaFoldDB" id="A0A2P8H7G1"/>
<keyword evidence="3" id="KW-1185">Reference proteome</keyword>
<dbReference type="OrthoDB" id="2157658at2"/>
<proteinExistence type="predicted"/>
<sequence length="713" mass="76059">MEIIELFHLFGTIDLKDEASKGLDQVDGKAEKTGSMFGKMGKVVAIGAAAVGASAVGAGAALFTMAGKAGDHADRILDLNAITGMSTTSIQEWNQVAKVAGVDTETMTKASSKLTKQMNILETGTGKGSEALKGLGVTYDQLNAASPEYRMTMLTEALAGIEDPAERARLGTDLFGGAWQDLAPIVALGADGMADAKNQAHELGAVMSEDALNDANNFRIGMENLKTMMSAFAMNIGAAVAPVLTNVLLPAFERMIPVIADFGRKIVEWILKVVDSLGDMAAKVQEWAATNQEKIDAVKEGFVSAFEAIGEGIRKAGEMLASMTQWVIEHWNILGPILAGIAAGAIAYQVITGAMAAYRAIMLMVTTAQVAMNLAMLANPIGLVVVAIGLLVAAGILLYKNWDTVKAKLDQLFQKFGVNTEGIKRVVLAGFTFIKNTMQNYMQMAVTVITSILRFIQSTFQNTLAFLKGLVTGDFGAMRSAIASQMQASSQLISQIWSAIKTFLTSTFGRIVSTARSKFQELVSSVREKMNSARDTVKQTIDGIMSFLRGINLATIGRQMIQGLINGIKGMAGNLLSTVKSLVNDNIPAPIKKLLKIASPSKLMHQFGEWTGEGLENGMEDSTTGINKAAHSMAQAAIPELDLYPNKAASMSLVKGINRKPDAATVPIREQNFPPIVVQLPLNGRIIAEETIDINQQLFGAAAVNSAFLRGVR</sequence>
<organism evidence="2 3">
    <name type="scientific">Planomicrobium soli</name>
    <dbReference type="NCBI Taxonomy" id="1176648"/>
    <lineage>
        <taxon>Bacteria</taxon>
        <taxon>Bacillati</taxon>
        <taxon>Bacillota</taxon>
        <taxon>Bacilli</taxon>
        <taxon>Bacillales</taxon>
        <taxon>Caryophanaceae</taxon>
        <taxon>Planomicrobium</taxon>
    </lineage>
</organism>
<feature type="transmembrane region" description="Helical" evidence="1">
    <location>
        <begin position="333"/>
        <end position="351"/>
    </location>
</feature>
<keyword evidence="1" id="KW-1133">Transmembrane helix</keyword>
<comment type="caution">
    <text evidence="2">The sequence shown here is derived from an EMBL/GenBank/DDBJ whole genome shotgun (WGS) entry which is preliminary data.</text>
</comment>
<keyword evidence="1" id="KW-0472">Membrane</keyword>
<evidence type="ECO:0000313" key="3">
    <source>
        <dbReference type="Proteomes" id="UP000242682"/>
    </source>
</evidence>
<gene>
    <name evidence="2" type="ORF">B0H99_101372</name>
</gene>
<evidence type="ECO:0000313" key="2">
    <source>
        <dbReference type="EMBL" id="PSL42124.1"/>
    </source>
</evidence>
<dbReference type="RefSeq" id="WP_146137234.1">
    <property type="nucleotide sequence ID" value="NZ_PYAT01000001.1"/>
</dbReference>
<feature type="transmembrane region" description="Helical" evidence="1">
    <location>
        <begin position="381"/>
        <end position="399"/>
    </location>
</feature>
<protein>
    <recommendedName>
        <fullName evidence="4">Phage-related protein</fullName>
    </recommendedName>
</protein>
<dbReference type="Proteomes" id="UP000242682">
    <property type="component" value="Unassembled WGS sequence"/>
</dbReference>